<dbReference type="RefSeq" id="WP_061808079.1">
    <property type="nucleotide sequence ID" value="NZ_CAMIQM010000002.1"/>
</dbReference>
<evidence type="ECO:0000313" key="2">
    <source>
        <dbReference type="EMBL" id="KFB87503.1"/>
    </source>
</evidence>
<evidence type="ECO:0000313" key="4">
    <source>
        <dbReference type="Proteomes" id="UP000262210"/>
    </source>
</evidence>
<gene>
    <name evidence="2" type="ORF">CR62_12225</name>
    <name evidence="1" type="ORF">DHV72_15440</name>
</gene>
<dbReference type="AlphaFoldDB" id="A0A9C7QWG2"/>
<reference evidence="1 4" key="2">
    <citation type="journal article" date="2018" name="Nat. Biotechnol.">
        <title>A standardized bacterial taxonomy based on genome phylogeny substantially revises the tree of life.</title>
        <authorList>
            <person name="Parks D.H."/>
            <person name="Chuvochina M."/>
            <person name="Waite D.W."/>
            <person name="Rinke C."/>
            <person name="Skarshewski A."/>
            <person name="Chaumeil P.A."/>
            <person name="Hugenholtz P."/>
        </authorList>
    </citation>
    <scope>NUCLEOTIDE SEQUENCE [LARGE SCALE GENOMIC DNA]</scope>
    <source>
        <strain evidence="1">UBA11264</strain>
    </source>
</reference>
<dbReference type="EMBL" id="DPSM01000021">
    <property type="protein sequence ID" value="HCK01390.1"/>
    <property type="molecule type" value="Genomic_DNA"/>
</dbReference>
<reference evidence="2 3" key="1">
    <citation type="submission" date="2014-03" db="EMBL/GenBank/DDBJ databases">
        <title>Draft genome sequence of the Serratia grimesii strain a2.</title>
        <authorList>
            <person name="Toymentseva A."/>
            <person name="Kazakov S."/>
            <person name="Giliazeva A."/>
            <person name="Ismagilova R."/>
            <person name="Shah R."/>
            <person name="Sharipova M."/>
            <person name="Khaitlina S."/>
            <person name="Mardanova A."/>
        </authorList>
    </citation>
    <scope>NUCLEOTIDE SEQUENCE [LARGE SCALE GENOMIC DNA]</scope>
    <source>
        <strain evidence="2 3">A2</strain>
    </source>
</reference>
<keyword evidence="3" id="KW-1185">Reference proteome</keyword>
<dbReference type="Proteomes" id="UP000262210">
    <property type="component" value="Unassembled WGS sequence"/>
</dbReference>
<protein>
    <submittedName>
        <fullName evidence="1">Uncharacterized protein</fullName>
    </submittedName>
</protein>
<dbReference type="Proteomes" id="UP000028721">
    <property type="component" value="Unassembled WGS sequence"/>
</dbReference>
<evidence type="ECO:0000313" key="1">
    <source>
        <dbReference type="EMBL" id="HCK01390.1"/>
    </source>
</evidence>
<sequence>MISIVRRKFKQDAIFITSNADSLHIVMGKAFQRERNQAQQYRVGVEELARGDTMLPTFLNSEQSSATADTRCVIRQ</sequence>
<comment type="caution">
    <text evidence="1">The sequence shown here is derived from an EMBL/GenBank/DDBJ whole genome shotgun (WGS) entry which is preliminary data.</text>
</comment>
<dbReference type="EMBL" id="JGVP01000027">
    <property type="protein sequence ID" value="KFB87503.1"/>
    <property type="molecule type" value="Genomic_DNA"/>
</dbReference>
<evidence type="ECO:0000313" key="3">
    <source>
        <dbReference type="Proteomes" id="UP000028721"/>
    </source>
</evidence>
<proteinExistence type="predicted"/>
<name>A0A9C7QWG2_9GAMM</name>
<organism evidence="1 4">
    <name type="scientific">Serratia grimesii</name>
    <dbReference type="NCBI Taxonomy" id="82995"/>
    <lineage>
        <taxon>Bacteria</taxon>
        <taxon>Pseudomonadati</taxon>
        <taxon>Pseudomonadota</taxon>
        <taxon>Gammaproteobacteria</taxon>
        <taxon>Enterobacterales</taxon>
        <taxon>Yersiniaceae</taxon>
        <taxon>Serratia</taxon>
    </lineage>
</organism>
<accession>A0A9C7QWG2</accession>